<dbReference type="PANTHER" id="PTHR38886">
    <property type="entry name" value="SESA DOMAIN-CONTAINING PROTEIN"/>
    <property type="match status" value="1"/>
</dbReference>
<feature type="compositionally biased region" description="Basic and acidic residues" evidence="1">
    <location>
        <begin position="397"/>
        <end position="409"/>
    </location>
</feature>
<proteinExistence type="predicted"/>
<comment type="caution">
    <text evidence="3">The sequence shown here is derived from an EMBL/GenBank/DDBJ whole genome shotgun (WGS) entry which is preliminary data.</text>
</comment>
<dbReference type="EMBL" id="MU839840">
    <property type="protein sequence ID" value="KAK1752197.1"/>
    <property type="molecule type" value="Genomic_DNA"/>
</dbReference>
<dbReference type="InterPro" id="IPR054464">
    <property type="entry name" value="ULD_fung"/>
</dbReference>
<organism evidence="3 4">
    <name type="scientific">Echria macrotheca</name>
    <dbReference type="NCBI Taxonomy" id="438768"/>
    <lineage>
        <taxon>Eukaryota</taxon>
        <taxon>Fungi</taxon>
        <taxon>Dikarya</taxon>
        <taxon>Ascomycota</taxon>
        <taxon>Pezizomycotina</taxon>
        <taxon>Sordariomycetes</taxon>
        <taxon>Sordariomycetidae</taxon>
        <taxon>Sordariales</taxon>
        <taxon>Schizotheciaceae</taxon>
        <taxon>Echria</taxon>
    </lineage>
</organism>
<feature type="region of interest" description="Disordered" evidence="1">
    <location>
        <begin position="371"/>
        <end position="419"/>
    </location>
</feature>
<protein>
    <recommendedName>
        <fullName evidence="2">Ubiquitin-like domain-containing protein</fullName>
    </recommendedName>
</protein>
<dbReference type="Proteomes" id="UP001239445">
    <property type="component" value="Unassembled WGS sequence"/>
</dbReference>
<evidence type="ECO:0000313" key="3">
    <source>
        <dbReference type="EMBL" id="KAK1752197.1"/>
    </source>
</evidence>
<name>A0AAJ0B8N4_9PEZI</name>
<dbReference type="Pfam" id="PF22893">
    <property type="entry name" value="ULD_2"/>
    <property type="match status" value="1"/>
</dbReference>
<keyword evidence="4" id="KW-1185">Reference proteome</keyword>
<dbReference type="PANTHER" id="PTHR38886:SF1">
    <property type="entry name" value="NACHT-NTPASE AND P-LOOP NTPASES N-TERMINAL DOMAIN-CONTAINING PROTEIN"/>
    <property type="match status" value="1"/>
</dbReference>
<sequence>MSFGFSVGDFLAAAKLVADITSCLKDIGGSKSEYRDLILELECLRKALIHLDELKPHQGCAHRADSIKYAALSCRRPLEEFLAKLRRYEPSLGAWAVGSSWKAPVDKVRFMISQKDEIRKMQSYLSVHVGTLNILLAEFGLETMNLARGQTQAEQVEIRDRLETTKAVLVQVRDSVVKQAAAVCSAASMLERLYKLVCGEVRTSLKTLESIVTAACVSTQQIYGVVVEIRGAVLSRPDIRWTFLQDPVLVEDALGRKFPVPSEYDFALLDRIIQHKFLEGPGSSEVSQGDYQMRDAKARHLVLSVQSRLRPGSSLIMAILIGKPPAGILTDHSCPMPRCSSGETTQAEGGGRICCSCGVWFSETEQRRKSTLGHWDASRGVEATPPAPVTVTNSGSDTRKRSPDDESHPGSRKRMKVATPEDEAKFKYISLAGSDHSAASEIPRSITRSNNRRAWTALVQLLPNGSLPMPFERNTNAYQRCLSRGLHQMIAVHGQDAESFCYAVERVFGRFFKGRPWLVLQAKLCDAEELQGLPMLRPLPPDLENKPLTFDFLRNHCAVSDNSGMIDSVYIAMKSHTISWHTLRHAPVWIEGLEDSWAFDELLDPDPFDDNLELKPEENDGVKS</sequence>
<dbReference type="AlphaFoldDB" id="A0AAJ0B8N4"/>
<evidence type="ECO:0000259" key="2">
    <source>
        <dbReference type="Pfam" id="PF22893"/>
    </source>
</evidence>
<evidence type="ECO:0000256" key="1">
    <source>
        <dbReference type="SAM" id="MobiDB-lite"/>
    </source>
</evidence>
<gene>
    <name evidence="3" type="ORF">QBC47DRAFT_389988</name>
</gene>
<reference evidence="3" key="1">
    <citation type="submission" date="2023-06" db="EMBL/GenBank/DDBJ databases">
        <title>Genome-scale phylogeny and comparative genomics of the fungal order Sordariales.</title>
        <authorList>
            <consortium name="Lawrence Berkeley National Laboratory"/>
            <person name="Hensen N."/>
            <person name="Bonometti L."/>
            <person name="Westerberg I."/>
            <person name="Brannstrom I.O."/>
            <person name="Guillou S."/>
            <person name="Cros-Aarteil S."/>
            <person name="Calhoun S."/>
            <person name="Haridas S."/>
            <person name="Kuo A."/>
            <person name="Mondo S."/>
            <person name="Pangilinan J."/>
            <person name="Riley R."/>
            <person name="Labutti K."/>
            <person name="Andreopoulos B."/>
            <person name="Lipzen A."/>
            <person name="Chen C."/>
            <person name="Yanf M."/>
            <person name="Daum C."/>
            <person name="Ng V."/>
            <person name="Clum A."/>
            <person name="Steindorff A."/>
            <person name="Ohm R."/>
            <person name="Martin F."/>
            <person name="Silar P."/>
            <person name="Natvig D."/>
            <person name="Lalanne C."/>
            <person name="Gautier V."/>
            <person name="Ament-Velasquez S.L."/>
            <person name="Kruys A."/>
            <person name="Hutchinson M.I."/>
            <person name="Powell A.J."/>
            <person name="Barry K."/>
            <person name="Miller A.N."/>
            <person name="Grigoriev I.V."/>
            <person name="Debuchy R."/>
            <person name="Gladieux P."/>
            <person name="Thoren M.H."/>
            <person name="Johannesson H."/>
        </authorList>
    </citation>
    <scope>NUCLEOTIDE SEQUENCE</scope>
    <source>
        <strain evidence="3">PSN4</strain>
    </source>
</reference>
<evidence type="ECO:0000313" key="4">
    <source>
        <dbReference type="Proteomes" id="UP001239445"/>
    </source>
</evidence>
<accession>A0AAJ0B8N4</accession>
<feature type="domain" description="Ubiquitin-like" evidence="2">
    <location>
        <begin position="245"/>
        <end position="321"/>
    </location>
</feature>